<proteinExistence type="predicted"/>
<dbReference type="InterPro" id="IPR038721">
    <property type="entry name" value="IS701-like_DDE_dom"/>
</dbReference>
<evidence type="ECO:0000259" key="2">
    <source>
        <dbReference type="Pfam" id="PF13546"/>
    </source>
</evidence>
<dbReference type="EMBL" id="CP000249">
    <property type="protein sequence ID" value="ABD09499.1"/>
    <property type="molecule type" value="Genomic_DNA"/>
</dbReference>
<protein>
    <recommendedName>
        <fullName evidence="2">Transposase IS701-like DDE domain-containing protein</fullName>
    </recommendedName>
</protein>
<evidence type="ECO:0000313" key="3">
    <source>
        <dbReference type="EMBL" id="ABD09499.1"/>
    </source>
</evidence>
<evidence type="ECO:0000313" key="4">
    <source>
        <dbReference type="Proteomes" id="UP000001937"/>
    </source>
</evidence>
<dbReference type="AlphaFoldDB" id="Q2JGU3"/>
<feature type="region of interest" description="Disordered" evidence="1">
    <location>
        <begin position="228"/>
        <end position="249"/>
    </location>
</feature>
<dbReference type="KEGG" id="fra:Francci3_0105"/>
<evidence type="ECO:0000256" key="1">
    <source>
        <dbReference type="SAM" id="MobiDB-lite"/>
    </source>
</evidence>
<sequence>MLPDVTVPFSLAVLLADFRPCFTVPTFRVFRALVAGMLAATGRRTVCGMLVGAGLSRVWPHDRVHRFFSAAVWSADELGVTLARLAVRLLIPAGAPVTVAVDDTLFHRRGTKVWAASWFHDGSAVDTRQIGYGNNWVLAGIIVTLPCLDRQICLPVMARLVRKDTTSASRLWLAARMVEKLATALPGHTIHAVADAAYAGDELRTLPAPVTWTTRLRKNAALDGGLAQEPAAPVPVGADQPGVGDEVRR</sequence>
<gene>
    <name evidence="3" type="ordered locus">Francci3_0105</name>
</gene>
<dbReference type="RefSeq" id="WP_011434580.1">
    <property type="nucleotide sequence ID" value="NC_007777.1"/>
</dbReference>
<name>Q2JGU3_FRACC</name>
<dbReference type="HOGENOM" id="CLU_1114528_0_0_11"/>
<keyword evidence="4" id="KW-1185">Reference proteome</keyword>
<feature type="domain" description="Transposase IS701-like DDE" evidence="2">
    <location>
        <begin position="17"/>
        <end position="223"/>
    </location>
</feature>
<dbReference type="eggNOG" id="COG5659">
    <property type="taxonomic scope" value="Bacteria"/>
</dbReference>
<dbReference type="PhylomeDB" id="Q2JGU3"/>
<accession>Q2JGU3</accession>
<dbReference type="STRING" id="106370.Francci3_0105"/>
<reference evidence="3 4" key="1">
    <citation type="journal article" date="2007" name="Genome Res.">
        <title>Genome characteristics of facultatively symbiotic Frankia sp. strains reflect host range and host plant biogeography.</title>
        <authorList>
            <person name="Normand P."/>
            <person name="Lapierre P."/>
            <person name="Tisa L.S."/>
            <person name="Gogarten J.P."/>
            <person name="Alloisio N."/>
            <person name="Bagnarol E."/>
            <person name="Bassi C.A."/>
            <person name="Berry A.M."/>
            <person name="Bickhart D.M."/>
            <person name="Choisne N."/>
            <person name="Couloux A."/>
            <person name="Cournoyer B."/>
            <person name="Cruveiller S."/>
            <person name="Daubin V."/>
            <person name="Demange N."/>
            <person name="Francino M.P."/>
            <person name="Goltsman E."/>
            <person name="Huang Y."/>
            <person name="Kopp O.R."/>
            <person name="Labarre L."/>
            <person name="Lapidus A."/>
            <person name="Lavire C."/>
            <person name="Marechal J."/>
            <person name="Martinez M."/>
            <person name="Mastronunzio J.E."/>
            <person name="Mullin B.C."/>
            <person name="Niemann J."/>
            <person name="Pujic P."/>
            <person name="Rawnsley T."/>
            <person name="Rouy Z."/>
            <person name="Schenowitz C."/>
            <person name="Sellstedt A."/>
            <person name="Tavares F."/>
            <person name="Tomkins J.P."/>
            <person name="Vallenet D."/>
            <person name="Valverde C."/>
            <person name="Wall L.G."/>
            <person name="Wang Y."/>
            <person name="Medigue C."/>
            <person name="Benson D.R."/>
        </authorList>
    </citation>
    <scope>NUCLEOTIDE SEQUENCE [LARGE SCALE GENOMIC DNA]</scope>
    <source>
        <strain evidence="4">DSM 45818 / CECT 9043 / CcI3</strain>
    </source>
</reference>
<dbReference type="Proteomes" id="UP000001937">
    <property type="component" value="Chromosome"/>
</dbReference>
<organism evidence="3 4">
    <name type="scientific">Frankia casuarinae (strain DSM 45818 / CECT 9043 / HFP020203 / CcI3)</name>
    <dbReference type="NCBI Taxonomy" id="106370"/>
    <lineage>
        <taxon>Bacteria</taxon>
        <taxon>Bacillati</taxon>
        <taxon>Actinomycetota</taxon>
        <taxon>Actinomycetes</taxon>
        <taxon>Frankiales</taxon>
        <taxon>Frankiaceae</taxon>
        <taxon>Frankia</taxon>
    </lineage>
</organism>
<dbReference type="Pfam" id="PF13546">
    <property type="entry name" value="DDE_5"/>
    <property type="match status" value="1"/>
</dbReference>